<dbReference type="KEGG" id="zju:107415479"/>
<feature type="domain" description="Dynamin N-terminal" evidence="1">
    <location>
        <begin position="17"/>
        <end position="55"/>
    </location>
</feature>
<dbReference type="Proteomes" id="UP001652623">
    <property type="component" value="Chromosome 4"/>
</dbReference>
<accession>A0A6P6GLC3</accession>
<dbReference type="InterPro" id="IPR045063">
    <property type="entry name" value="Dynamin_N"/>
</dbReference>
<dbReference type="SUPFAM" id="SSF52540">
    <property type="entry name" value="P-loop containing nucleoside triphosphate hydrolases"/>
    <property type="match status" value="1"/>
</dbReference>
<sequence length="112" mass="12692">MLVHVVRIDNCFDFEGAGKSTILNSLIGHPVLPNGEKGATQAPISIDLQRDGTLSSKLYKKWTLVGALTVSGQGSCFQYPNYENKHHFFYEVVLAVESRWHFSTRWMIYINT</sequence>
<gene>
    <name evidence="3" type="primary">LOC107415479</name>
</gene>
<evidence type="ECO:0000259" key="1">
    <source>
        <dbReference type="Pfam" id="PF00350"/>
    </source>
</evidence>
<dbReference type="GeneID" id="107415479"/>
<protein>
    <submittedName>
        <fullName evidence="3">Uncharacterized protein LOC107415479 isoform X1</fullName>
    </submittedName>
</protein>
<organism evidence="2 3">
    <name type="scientific">Ziziphus jujuba</name>
    <name type="common">Chinese jujube</name>
    <name type="synonym">Ziziphus sativa</name>
    <dbReference type="NCBI Taxonomy" id="326968"/>
    <lineage>
        <taxon>Eukaryota</taxon>
        <taxon>Viridiplantae</taxon>
        <taxon>Streptophyta</taxon>
        <taxon>Embryophyta</taxon>
        <taxon>Tracheophyta</taxon>
        <taxon>Spermatophyta</taxon>
        <taxon>Magnoliopsida</taxon>
        <taxon>eudicotyledons</taxon>
        <taxon>Gunneridae</taxon>
        <taxon>Pentapetalae</taxon>
        <taxon>rosids</taxon>
        <taxon>fabids</taxon>
        <taxon>Rosales</taxon>
        <taxon>Rhamnaceae</taxon>
        <taxon>Paliureae</taxon>
        <taxon>Ziziphus</taxon>
    </lineage>
</organism>
<dbReference type="InterPro" id="IPR027417">
    <property type="entry name" value="P-loop_NTPase"/>
</dbReference>
<dbReference type="Gene3D" id="3.40.50.300">
    <property type="entry name" value="P-loop containing nucleotide triphosphate hydrolases"/>
    <property type="match status" value="1"/>
</dbReference>
<name>A0A6P6GLC3_ZIZJJ</name>
<dbReference type="RefSeq" id="XP_024928193.3">
    <property type="nucleotide sequence ID" value="XM_025072425.3"/>
</dbReference>
<dbReference type="AlphaFoldDB" id="A0A6P6GLC3"/>
<dbReference type="Pfam" id="PF00350">
    <property type="entry name" value="Dynamin_N"/>
    <property type="match status" value="1"/>
</dbReference>
<keyword evidence="2" id="KW-1185">Reference proteome</keyword>
<evidence type="ECO:0000313" key="2">
    <source>
        <dbReference type="Proteomes" id="UP001652623"/>
    </source>
</evidence>
<reference evidence="3" key="1">
    <citation type="submission" date="2025-08" db="UniProtKB">
        <authorList>
            <consortium name="RefSeq"/>
        </authorList>
    </citation>
    <scope>IDENTIFICATION</scope>
    <source>
        <tissue evidence="3">Seedling</tissue>
    </source>
</reference>
<proteinExistence type="predicted"/>
<evidence type="ECO:0000313" key="3">
    <source>
        <dbReference type="RefSeq" id="XP_024928193.3"/>
    </source>
</evidence>